<feature type="chain" id="PRO_5028815474" evidence="2">
    <location>
        <begin position="25"/>
        <end position="1169"/>
    </location>
</feature>
<accession>A0A7G5XG94</accession>
<evidence type="ECO:0000256" key="1">
    <source>
        <dbReference type="ARBA" id="ARBA00022729"/>
    </source>
</evidence>
<protein>
    <submittedName>
        <fullName evidence="3">Gliding motility-associated C-terminal domain-containing protein</fullName>
    </submittedName>
</protein>
<reference evidence="4" key="1">
    <citation type="submission" date="2020-08" db="EMBL/GenBank/DDBJ databases">
        <title>Lacibacter sp. S13-6-6 genome sequencing.</title>
        <authorList>
            <person name="Jin L."/>
        </authorList>
    </citation>
    <scope>NUCLEOTIDE SEQUENCE [LARGE SCALE GENOMIC DNA]</scope>
    <source>
        <strain evidence="4">S13-6-6</strain>
    </source>
</reference>
<dbReference type="InterPro" id="IPR026341">
    <property type="entry name" value="T9SS_type_B"/>
</dbReference>
<feature type="signal peptide" evidence="2">
    <location>
        <begin position="1"/>
        <end position="24"/>
    </location>
</feature>
<dbReference type="NCBIfam" id="TIGR04131">
    <property type="entry name" value="Bac_Flav_CTERM"/>
    <property type="match status" value="1"/>
</dbReference>
<sequence length="1169" mass="118552">MNPKNPISFAGTLLFLVLSYFSHAQSFGTFASARSINYNQTDYNGIGISGKVFDNANPAVFTLGDFPLLHNWNLTDDQIGTASDHAFFAPTISSSNPTTCNGTDGSVTINGLTPGTSYDITYTDDGNAVGPVTIVANGAGQAVINGLNAGVYAGFTITENGNTTNLFSGVILSNPIIVPSFTAIPAFCAGTTAPLLPTTSNNGLTGTWNPSTVSNTASGSYTFTPTAGQCGLPVTINITVTPRTTPIFSFATSICEGVTAPTLPTTSNNGVSGTWNPSTVSNTASGSYTFTPNSGECANPVTVNVIVTPNVTPTFNIATSICEGATAPSLPSSSTNGVTGTWSPSAVSNTASGSYTFTPTAGQCALPVTVNVTVTPNVTPTFTIASNICEGATAPTLPTTSDNGVAGTWNPSTVSNTTSGSYTFTPTAGQCALPVTVNVTVTPNVTPTFSFATSICEGATAPSLPSSSDNGVAGTWNPSTVSNTASGAYTFTPTAGQCALPVTVNVTVTPNVTPTFSFATSICEGATAPLLPSSSTNGVTGTWSPSTVSNTASGSYTFTPTAGLCALPVTVNVTVTPNATPTFSFATTICSGATAPLLPTTSDNGVTGTWSPSTVSNTASGSYTFTPTAGLCALPVTVNVTVTPNVTPTFSFATTICSGATAPLLPTTSDNGVTGTWSPSTVSNTASGSYTFTPTAGLCALPVTINVTVTPNVTPTFSFATSICEGATPPTLPTTSNNNITGTWNPSTVSNTASGSYTFTPTAGLCALPVTINVTINPILTPTFSFGAALSICNGATAPALPNTSTNGIVGTWSPATISNTTSGTYTFTPNAGQCGTTTTLNVTVVANTVPTFSFGTTLTICSGGTVPLLPNTSDNGVNGTWLPATVSNTASGTYTFTPTAGVCATTQTFTVTVNPIVTPTFSFGTTASICVGAAVQALPTTSVNNITGTWTPATVSSATAGTTIYTFTPTAGQCAVTQTYTVEVSTVPTVTVPANITVNDGTIIPATNFTITPAGATVSWTNSNTAIGLAASGNGNVPQFTATNPGNTDITATITVTPRNNGCIGTPRTYTITVKALDKGVFVPNVFSPNNDGKNDRLMIYGNYINKVEMRIFNQWGQQVAFLNSQTQGWDGTHKGKPQPVGVYVYALRATMTDGRTVDLKGSITLVR</sequence>
<dbReference type="Proteomes" id="UP000515344">
    <property type="component" value="Chromosome"/>
</dbReference>
<dbReference type="KEGG" id="lacs:H4075_20955"/>
<gene>
    <name evidence="3" type="ORF">H4075_20955</name>
</gene>
<keyword evidence="4" id="KW-1185">Reference proteome</keyword>
<dbReference type="Gene3D" id="2.60.40.1220">
    <property type="match status" value="11"/>
</dbReference>
<proteinExistence type="predicted"/>
<evidence type="ECO:0000313" key="4">
    <source>
        <dbReference type="Proteomes" id="UP000515344"/>
    </source>
</evidence>
<dbReference type="InterPro" id="IPR014755">
    <property type="entry name" value="Cu-Rt/internalin_Ig-like"/>
</dbReference>
<evidence type="ECO:0000313" key="3">
    <source>
        <dbReference type="EMBL" id="QNA44497.1"/>
    </source>
</evidence>
<dbReference type="AlphaFoldDB" id="A0A7G5XG94"/>
<dbReference type="Pfam" id="PF13585">
    <property type="entry name" value="CHU_C"/>
    <property type="match status" value="1"/>
</dbReference>
<evidence type="ECO:0000256" key="2">
    <source>
        <dbReference type="SAM" id="SignalP"/>
    </source>
</evidence>
<organism evidence="3 4">
    <name type="scientific">Lacibacter sediminis</name>
    <dbReference type="NCBI Taxonomy" id="2760713"/>
    <lineage>
        <taxon>Bacteria</taxon>
        <taxon>Pseudomonadati</taxon>
        <taxon>Bacteroidota</taxon>
        <taxon>Chitinophagia</taxon>
        <taxon>Chitinophagales</taxon>
        <taxon>Chitinophagaceae</taxon>
        <taxon>Lacibacter</taxon>
    </lineage>
</organism>
<dbReference type="RefSeq" id="WP_182802759.1">
    <property type="nucleotide sequence ID" value="NZ_CP060007.1"/>
</dbReference>
<name>A0A7G5XG94_9BACT</name>
<dbReference type="EMBL" id="CP060007">
    <property type="protein sequence ID" value="QNA44497.1"/>
    <property type="molecule type" value="Genomic_DNA"/>
</dbReference>
<keyword evidence="1 2" id="KW-0732">Signal</keyword>